<keyword evidence="7" id="KW-0862">Zinc</keyword>
<dbReference type="Gene3D" id="3.30.479.10">
    <property type="entry name" value="6-pyruvoyl tetrahydropterin synthase/QueD"/>
    <property type="match status" value="1"/>
</dbReference>
<dbReference type="PROSITE" id="PS00987">
    <property type="entry name" value="PTPS_1"/>
    <property type="match status" value="1"/>
</dbReference>
<organism evidence="11 12">
    <name type="scientific">Diabrotica virgifera virgifera</name>
    <name type="common">western corn rootworm</name>
    <dbReference type="NCBI Taxonomy" id="50390"/>
    <lineage>
        <taxon>Eukaryota</taxon>
        <taxon>Metazoa</taxon>
        <taxon>Ecdysozoa</taxon>
        <taxon>Arthropoda</taxon>
        <taxon>Hexapoda</taxon>
        <taxon>Insecta</taxon>
        <taxon>Pterygota</taxon>
        <taxon>Neoptera</taxon>
        <taxon>Endopterygota</taxon>
        <taxon>Coleoptera</taxon>
        <taxon>Polyphaga</taxon>
        <taxon>Cucujiformia</taxon>
        <taxon>Chrysomeloidea</taxon>
        <taxon>Chrysomelidae</taxon>
        <taxon>Galerucinae</taxon>
        <taxon>Diabroticina</taxon>
        <taxon>Diabroticites</taxon>
        <taxon>Diabrotica</taxon>
    </lineage>
</organism>
<dbReference type="NCBIfam" id="TIGR00039">
    <property type="entry name" value="6PTHBS"/>
    <property type="match status" value="1"/>
</dbReference>
<dbReference type="PANTHER" id="PTHR12589">
    <property type="entry name" value="PYRUVOYL TETRAHYDROBIOPTERIN SYNTHASE"/>
    <property type="match status" value="1"/>
</dbReference>
<dbReference type="EnsemblMetazoa" id="XM_050649752.1">
    <property type="protein sequence ID" value="XP_050505709.1"/>
    <property type="gene ID" value="LOC126883982"/>
</dbReference>
<dbReference type="InterPro" id="IPR022470">
    <property type="entry name" value="PTPS_Cys_AS"/>
</dbReference>
<evidence type="ECO:0000313" key="12">
    <source>
        <dbReference type="Proteomes" id="UP001652700"/>
    </source>
</evidence>
<keyword evidence="12" id="KW-1185">Reference proteome</keyword>
<evidence type="ECO:0000313" key="11">
    <source>
        <dbReference type="EnsemblMetazoa" id="XP_050505709.1"/>
    </source>
</evidence>
<dbReference type="PROSITE" id="PS00988">
    <property type="entry name" value="PTPS_2"/>
    <property type="match status" value="1"/>
</dbReference>
<evidence type="ECO:0000256" key="6">
    <source>
        <dbReference type="ARBA" id="ARBA00022723"/>
    </source>
</evidence>
<dbReference type="Pfam" id="PF01242">
    <property type="entry name" value="PTPS"/>
    <property type="match status" value="1"/>
</dbReference>
<name>A0ABM5K6A2_DIAVI</name>
<comment type="similarity">
    <text evidence="3">Belongs to the PTPS family.</text>
</comment>
<comment type="cofactor">
    <cofactor evidence="1">
        <name>Zn(2+)</name>
        <dbReference type="ChEBI" id="CHEBI:29105"/>
    </cofactor>
</comment>
<evidence type="ECO:0000256" key="9">
    <source>
        <dbReference type="ARBA" id="ARBA00023239"/>
    </source>
</evidence>
<keyword evidence="6" id="KW-0479">Metal-binding</keyword>
<dbReference type="EC" id="4.2.3.12" evidence="4"/>
<evidence type="ECO:0000256" key="1">
    <source>
        <dbReference type="ARBA" id="ARBA00001947"/>
    </source>
</evidence>
<dbReference type="InterPro" id="IPR007115">
    <property type="entry name" value="6-PTP_synth/QueD"/>
</dbReference>
<dbReference type="InterPro" id="IPR038418">
    <property type="entry name" value="6-PTP_synth/QueD_sf"/>
</dbReference>
<evidence type="ECO:0000256" key="8">
    <source>
        <dbReference type="ARBA" id="ARBA00023007"/>
    </source>
</evidence>
<keyword evidence="9" id="KW-0456">Lyase</keyword>
<sequence length="160" mass="18590">MWQRCVVVFLLTLTRRELLLTMSPKAFLTRRLTFSACHRLHSTHLTDKENIDIYGKCNNPNGHGHNYVVKVTVCGEIDNKTGMVMNMSDLKKYMEEAITKPMDHKNLDLDVSYFADKPSTTENVSVFIWESLKRIMLSPELLHKIEVYETENNIVTYYGD</sequence>
<evidence type="ECO:0000256" key="3">
    <source>
        <dbReference type="ARBA" id="ARBA00009164"/>
    </source>
</evidence>
<comment type="pathway">
    <text evidence="2">Cofactor biosynthesis; tetrahydrobiopterin biosynthesis; tetrahydrobiopterin from 7,8-dihydroneopterin triphosphate: step 1/3.</text>
</comment>
<dbReference type="RefSeq" id="XP_050505709.1">
    <property type="nucleotide sequence ID" value="XM_050649752.1"/>
</dbReference>
<dbReference type="InterPro" id="IPR022469">
    <property type="entry name" value="PTPS_His_AS"/>
</dbReference>
<evidence type="ECO:0000256" key="2">
    <source>
        <dbReference type="ARBA" id="ARBA00005126"/>
    </source>
</evidence>
<evidence type="ECO:0000256" key="10">
    <source>
        <dbReference type="SAM" id="SignalP"/>
    </source>
</evidence>
<keyword evidence="8" id="KW-0783">Tetrahydrobiopterin biosynthesis</keyword>
<dbReference type="GeneID" id="126883982"/>
<evidence type="ECO:0000256" key="7">
    <source>
        <dbReference type="ARBA" id="ARBA00022833"/>
    </source>
</evidence>
<accession>A0ABM5K6A2</accession>
<feature type="chain" id="PRO_5046220852" description="6-pyruvoyl tetrahydrobiopterin synthase" evidence="10">
    <location>
        <begin position="17"/>
        <end position="160"/>
    </location>
</feature>
<dbReference type="PANTHER" id="PTHR12589:SF7">
    <property type="entry name" value="6-PYRUVOYL TETRAHYDROBIOPTERIN SYNTHASE"/>
    <property type="match status" value="1"/>
</dbReference>
<feature type="signal peptide" evidence="10">
    <location>
        <begin position="1"/>
        <end position="16"/>
    </location>
</feature>
<reference evidence="11" key="1">
    <citation type="submission" date="2025-05" db="UniProtKB">
        <authorList>
            <consortium name="EnsemblMetazoa"/>
        </authorList>
    </citation>
    <scope>IDENTIFICATION</scope>
</reference>
<keyword evidence="10" id="KW-0732">Signal</keyword>
<evidence type="ECO:0000256" key="4">
    <source>
        <dbReference type="ARBA" id="ARBA00013100"/>
    </source>
</evidence>
<dbReference type="Proteomes" id="UP001652700">
    <property type="component" value="Unplaced"/>
</dbReference>
<dbReference type="SUPFAM" id="SSF55620">
    <property type="entry name" value="Tetrahydrobiopterin biosynthesis enzymes-like"/>
    <property type="match status" value="1"/>
</dbReference>
<protein>
    <recommendedName>
        <fullName evidence="5">6-pyruvoyl tetrahydrobiopterin synthase</fullName>
        <ecNumber evidence="4">4.2.3.12</ecNumber>
    </recommendedName>
</protein>
<proteinExistence type="inferred from homology"/>
<dbReference type="CDD" id="cd00470">
    <property type="entry name" value="PTPS"/>
    <property type="match status" value="1"/>
</dbReference>
<dbReference type="PIRSF" id="PIRSF006113">
    <property type="entry name" value="PTP_synth"/>
    <property type="match status" value="1"/>
</dbReference>
<evidence type="ECO:0000256" key="5">
    <source>
        <dbReference type="ARBA" id="ARBA00015587"/>
    </source>
</evidence>